<dbReference type="Gene3D" id="1.20.140.10">
    <property type="entry name" value="Butyryl-CoA Dehydrogenase, subunit A, domain 3"/>
    <property type="match status" value="1"/>
</dbReference>
<dbReference type="InterPro" id="IPR046373">
    <property type="entry name" value="Acyl-CoA_Oxase/DH_mid-dom_sf"/>
</dbReference>
<dbReference type="PANTHER" id="PTHR42803">
    <property type="entry name" value="ACYL-COA DEHYDROGENASE"/>
    <property type="match status" value="1"/>
</dbReference>
<dbReference type="Gene3D" id="1.10.540.10">
    <property type="entry name" value="Acyl-CoA dehydrogenase/oxidase, N-terminal domain"/>
    <property type="match status" value="1"/>
</dbReference>
<feature type="domain" description="Acyl-CoA dehydrogenase/oxidase N-terminal" evidence="8">
    <location>
        <begin position="75"/>
        <end position="157"/>
    </location>
</feature>
<comment type="similarity">
    <text evidence="2">Belongs to the acyl-CoA dehydrogenase family.</text>
</comment>
<name>A0A6J6C3M7_9ZZZZ</name>
<dbReference type="InterPro" id="IPR013786">
    <property type="entry name" value="AcylCoA_DH/ox_N"/>
</dbReference>
<dbReference type="Pfam" id="PF00441">
    <property type="entry name" value="Acyl-CoA_dh_1"/>
    <property type="match status" value="1"/>
</dbReference>
<dbReference type="PANTHER" id="PTHR42803:SF1">
    <property type="entry name" value="BROAD-SPECIFICITY LINEAR ACYL-COA DEHYDROGENASE FADE5"/>
    <property type="match status" value="1"/>
</dbReference>
<keyword evidence="4" id="KW-0274">FAD</keyword>
<feature type="domain" description="Acyl-CoA dehydrogenase/oxidase C-terminal" evidence="6">
    <location>
        <begin position="283"/>
        <end position="444"/>
    </location>
</feature>
<dbReference type="GO" id="GO:0016627">
    <property type="term" value="F:oxidoreductase activity, acting on the CH-CH group of donors"/>
    <property type="evidence" value="ECO:0007669"/>
    <property type="project" value="InterPro"/>
</dbReference>
<protein>
    <submittedName>
        <fullName evidence="10">Unannotated protein</fullName>
    </submittedName>
</protein>
<dbReference type="Pfam" id="PF02770">
    <property type="entry name" value="Acyl-CoA_dh_M"/>
    <property type="match status" value="1"/>
</dbReference>
<reference evidence="10" key="1">
    <citation type="submission" date="2020-05" db="EMBL/GenBank/DDBJ databases">
        <authorList>
            <person name="Chiriac C."/>
            <person name="Salcher M."/>
            <person name="Ghai R."/>
            <person name="Kavagutti S V."/>
        </authorList>
    </citation>
    <scope>NUCLEOTIDE SEQUENCE</scope>
</reference>
<dbReference type="SUPFAM" id="SSF47203">
    <property type="entry name" value="Acyl-CoA dehydrogenase C-terminal domain-like"/>
    <property type="match status" value="1"/>
</dbReference>
<dbReference type="Pfam" id="PF02771">
    <property type="entry name" value="Acyl-CoA_dh_N"/>
    <property type="match status" value="1"/>
</dbReference>
<evidence type="ECO:0000256" key="4">
    <source>
        <dbReference type="ARBA" id="ARBA00022827"/>
    </source>
</evidence>
<evidence type="ECO:0000259" key="7">
    <source>
        <dbReference type="Pfam" id="PF02770"/>
    </source>
</evidence>
<keyword evidence="3" id="KW-0285">Flavoprotein</keyword>
<evidence type="ECO:0000256" key="5">
    <source>
        <dbReference type="ARBA" id="ARBA00023002"/>
    </source>
</evidence>
<dbReference type="SUPFAM" id="SSF56645">
    <property type="entry name" value="Acyl-CoA dehydrogenase NM domain-like"/>
    <property type="match status" value="1"/>
</dbReference>
<evidence type="ECO:0000256" key="1">
    <source>
        <dbReference type="ARBA" id="ARBA00001974"/>
    </source>
</evidence>
<evidence type="ECO:0000259" key="9">
    <source>
        <dbReference type="Pfam" id="PF12806"/>
    </source>
</evidence>
<dbReference type="InterPro" id="IPR009100">
    <property type="entry name" value="AcylCoA_DH/oxidase_NM_dom_sf"/>
</dbReference>
<dbReference type="FunFam" id="2.40.110.10:FF:000031">
    <property type="entry name" value="Acyl-CoA dehydrogenase, putative"/>
    <property type="match status" value="1"/>
</dbReference>
<dbReference type="InterPro" id="IPR052166">
    <property type="entry name" value="Diverse_Acyl-CoA_DH"/>
</dbReference>
<comment type="cofactor">
    <cofactor evidence="1">
        <name>FAD</name>
        <dbReference type="ChEBI" id="CHEBI:57692"/>
    </cofactor>
</comment>
<dbReference type="GO" id="GO:0050660">
    <property type="term" value="F:flavin adenine dinucleotide binding"/>
    <property type="evidence" value="ECO:0007669"/>
    <property type="project" value="InterPro"/>
</dbReference>
<evidence type="ECO:0000259" key="6">
    <source>
        <dbReference type="Pfam" id="PF00441"/>
    </source>
</evidence>
<feature type="domain" description="Acyl-CoA oxidase/dehydrogenase middle" evidence="7">
    <location>
        <begin position="163"/>
        <end position="272"/>
    </location>
</feature>
<sequence length="596" mass="63540">MDRYDAPVDDLLAALRTAGLDDVLATPRHAATDLHDVHDVLTGFGKLAADVIGPTDRVGDREGARFDPTTGEVHLPDEITRAYQRFVEGGWPGIAADVELGGGGMPGAVGTAVHEVFGSANLALSLQPMLTRGAVELLERWGDERHRSVVLPRLVDGTWSGTMNLTEPDAGSDLGAVRTMATPRPDGTWSLNGTKIFITWGEHSLNENIVHLVLARTPGAPEGTRGISLFLVGKYLIGEQGALGTHNGVHCRSIEHKLGIHASPTCVLEFADAVGELVGPLHGGMPAMFSMMNPARLAVGVQGVSVAERAYQQALRYAYERRQGRSEDPSGPCAIVEHPDVQRMLLDMAVLRDGARLLAFATAVAGDLAIAHTDEAERARLQRRADLLTPLAKAWPTDVSERVASTAVQIHGGMGFVEETGVAQRFRDVRIASIYEGTNGIQAIDLVGRKIVRDGGAAVYELLADVSATVDAVAGDPELHEVATQLDGALAAARTAVDWVLDRFETDRTSVLAGATPLAELLALVTVGHLLVRHALSAHLTHPAERSADDSGDPVAGAARRRAVRRVQYFATHHLQRRPSIATIQAGARSLRVGID</sequence>
<keyword evidence="5" id="KW-0560">Oxidoreductase</keyword>
<dbReference type="InterPro" id="IPR036250">
    <property type="entry name" value="AcylCo_DH-like_C"/>
</dbReference>
<dbReference type="Pfam" id="PF12806">
    <property type="entry name" value="Acyl-CoA_dh_C"/>
    <property type="match status" value="1"/>
</dbReference>
<dbReference type="InterPro" id="IPR025878">
    <property type="entry name" value="Acyl-CoA_dh-like_C_dom"/>
</dbReference>
<dbReference type="InterPro" id="IPR037069">
    <property type="entry name" value="AcylCoA_DH/ox_N_sf"/>
</dbReference>
<dbReference type="Gene3D" id="2.40.110.10">
    <property type="entry name" value="Butyryl-CoA Dehydrogenase, subunit A, domain 2"/>
    <property type="match status" value="1"/>
</dbReference>
<evidence type="ECO:0000259" key="8">
    <source>
        <dbReference type="Pfam" id="PF02771"/>
    </source>
</evidence>
<gene>
    <name evidence="10" type="ORF">UFOPK1493_00606</name>
</gene>
<feature type="domain" description="Acetyl-CoA dehydrogenase-like C-terminal" evidence="9">
    <location>
        <begin position="463"/>
        <end position="590"/>
    </location>
</feature>
<proteinExistence type="inferred from homology"/>
<evidence type="ECO:0000313" key="10">
    <source>
        <dbReference type="EMBL" id="CAB4545199.1"/>
    </source>
</evidence>
<accession>A0A6J6C3M7</accession>
<dbReference type="InterPro" id="IPR006091">
    <property type="entry name" value="Acyl-CoA_Oxase/DH_mid-dom"/>
</dbReference>
<organism evidence="10">
    <name type="scientific">freshwater metagenome</name>
    <dbReference type="NCBI Taxonomy" id="449393"/>
    <lineage>
        <taxon>unclassified sequences</taxon>
        <taxon>metagenomes</taxon>
        <taxon>ecological metagenomes</taxon>
    </lineage>
</organism>
<dbReference type="AlphaFoldDB" id="A0A6J6C3M7"/>
<evidence type="ECO:0000256" key="3">
    <source>
        <dbReference type="ARBA" id="ARBA00022630"/>
    </source>
</evidence>
<dbReference type="InterPro" id="IPR009075">
    <property type="entry name" value="AcylCo_DH/oxidase_C"/>
</dbReference>
<dbReference type="EMBL" id="CAEZSR010000012">
    <property type="protein sequence ID" value="CAB4545199.1"/>
    <property type="molecule type" value="Genomic_DNA"/>
</dbReference>
<evidence type="ECO:0000256" key="2">
    <source>
        <dbReference type="ARBA" id="ARBA00009347"/>
    </source>
</evidence>